<evidence type="ECO:0000313" key="1">
    <source>
        <dbReference type="EMBL" id="MBO8463246.1"/>
    </source>
</evidence>
<dbReference type="AlphaFoldDB" id="A0A9D9N7D8"/>
<organism evidence="1 2">
    <name type="scientific">Candidatus Scybalomonas excrementavium</name>
    <dbReference type="NCBI Taxonomy" id="2840943"/>
    <lineage>
        <taxon>Bacteria</taxon>
        <taxon>Bacillati</taxon>
        <taxon>Bacillota</taxon>
        <taxon>Clostridia</taxon>
        <taxon>Lachnospirales</taxon>
        <taxon>Lachnospiraceae</taxon>
        <taxon>Lachnospiraceae incertae sedis</taxon>
        <taxon>Candidatus Scybalomonas</taxon>
    </lineage>
</organism>
<dbReference type="EMBL" id="JADIML010000137">
    <property type="protein sequence ID" value="MBO8463246.1"/>
    <property type="molecule type" value="Genomic_DNA"/>
</dbReference>
<accession>A0A9D9N7D8</accession>
<reference evidence="1" key="2">
    <citation type="journal article" date="2021" name="PeerJ">
        <title>Extensive microbial diversity within the chicken gut microbiome revealed by metagenomics and culture.</title>
        <authorList>
            <person name="Gilroy R."/>
            <person name="Ravi A."/>
            <person name="Getino M."/>
            <person name="Pursley I."/>
            <person name="Horton D.L."/>
            <person name="Alikhan N.F."/>
            <person name="Baker D."/>
            <person name="Gharbi K."/>
            <person name="Hall N."/>
            <person name="Watson M."/>
            <person name="Adriaenssens E.M."/>
            <person name="Foster-Nyarko E."/>
            <person name="Jarju S."/>
            <person name="Secka A."/>
            <person name="Antonio M."/>
            <person name="Oren A."/>
            <person name="Chaudhuri R.R."/>
            <person name="La Ragione R."/>
            <person name="Hildebrand F."/>
            <person name="Pallen M.J."/>
        </authorList>
    </citation>
    <scope>NUCLEOTIDE SEQUENCE</scope>
    <source>
        <strain evidence="1">E3-2379</strain>
    </source>
</reference>
<comment type="caution">
    <text evidence="1">The sequence shown here is derived from an EMBL/GenBank/DDBJ whole genome shotgun (WGS) entry which is preliminary data.</text>
</comment>
<protein>
    <submittedName>
        <fullName evidence="1">Uncharacterized protein</fullName>
    </submittedName>
</protein>
<sequence>MKSSEKVQTEENKMIHKKVYCNLCGKEMIVDQVVSKQDYLFIQKDWGYFSKKDGEDHTIRICESCYDQWIQTFKVPVTRKKQTELL</sequence>
<proteinExistence type="predicted"/>
<evidence type="ECO:0000313" key="2">
    <source>
        <dbReference type="Proteomes" id="UP000823618"/>
    </source>
</evidence>
<dbReference type="Proteomes" id="UP000823618">
    <property type="component" value="Unassembled WGS sequence"/>
</dbReference>
<reference evidence="1" key="1">
    <citation type="submission" date="2020-10" db="EMBL/GenBank/DDBJ databases">
        <authorList>
            <person name="Gilroy R."/>
        </authorList>
    </citation>
    <scope>NUCLEOTIDE SEQUENCE</scope>
    <source>
        <strain evidence="1">E3-2379</strain>
    </source>
</reference>
<gene>
    <name evidence="1" type="ORF">IAC13_04870</name>
</gene>
<name>A0A9D9N7D8_9FIRM</name>